<feature type="region of interest" description="Disordered" evidence="2">
    <location>
        <begin position="45"/>
        <end position="68"/>
    </location>
</feature>
<feature type="coiled-coil region" evidence="1">
    <location>
        <begin position="280"/>
        <end position="312"/>
    </location>
</feature>
<evidence type="ECO:0000256" key="2">
    <source>
        <dbReference type="SAM" id="MobiDB-lite"/>
    </source>
</evidence>
<evidence type="ECO:0000313" key="4">
    <source>
        <dbReference type="Proteomes" id="UP000226712"/>
    </source>
</evidence>
<evidence type="ECO:0000256" key="1">
    <source>
        <dbReference type="SAM" id="Coils"/>
    </source>
</evidence>
<reference evidence="4" key="1">
    <citation type="submission" date="2017-09" db="EMBL/GenBank/DDBJ databases">
        <title>The Reconstruction of 2,631 Draft Metagenome-Assembled Genomes from the Global Oceans.</title>
        <authorList>
            <person name="Tully B.J."/>
            <person name="Graham E.D."/>
            <person name="Heidelberg J.F."/>
        </authorList>
    </citation>
    <scope>NUCLEOTIDE SEQUENCE [LARGE SCALE GENOMIC DNA]</scope>
</reference>
<proteinExistence type="predicted"/>
<protein>
    <submittedName>
        <fullName evidence="3">Uncharacterized protein</fullName>
    </submittedName>
</protein>
<dbReference type="AlphaFoldDB" id="A0A2D6LPL9"/>
<accession>A0A2D6LPL9</accession>
<sequence length="509" mass="58355">MDKEKILKDSVRKLLGLNISDKEIIENMKNVGVTSDQAARILKETKDELSGKAAKPSVPKKGSSEEKESLDIYSKVYDNLDDGDLKAPLISKPIKNPQYNASGGSTDISKLWEKGIMATVDSKLGEMERIQKELDEVLDKKIKEKIAIETKKFETVINSHRELNNGKIDAHLDEKSNEIKKVIESRAKHMEDLNVKVQGQVAKIQGEKKFNAELLNNINDKVKGLDSVKSQMISDTNTAIIGAESKFNEFMEESIKKRDDMEARVNRTLQLESKITEGLLEDAKQKIDGLKLEKQEELTTRIQNELAEFEEMAAKVDPQSINERLVKMKELEGHLISRQKEIDSHIDERFIDYTKELNVFKKEIKKIDDSNLEELKKQYAANVDDLFAKNLIQWDKKLKSKEKEIDDLKEQIDLEKFNATMESLELFKQQFLNTVNKSIQDYNKSKRELAQSIIDRDKAINDYLKKIDSKMQDLNSFEKRFASEVAGLIDKIPEEKGSKKNSLKNQKSK</sequence>
<feature type="coiled-coil region" evidence="1">
    <location>
        <begin position="391"/>
        <end position="418"/>
    </location>
</feature>
<dbReference type="EMBL" id="NZBD01000008">
    <property type="protein sequence ID" value="MAG18131.1"/>
    <property type="molecule type" value="Genomic_DNA"/>
</dbReference>
<evidence type="ECO:0000313" key="3">
    <source>
        <dbReference type="EMBL" id="MAG18131.1"/>
    </source>
</evidence>
<keyword evidence="1" id="KW-0175">Coiled coil</keyword>
<name>A0A2D6LPL9_9ARCH</name>
<organism evidence="3 4">
    <name type="scientific">Candidatus Iainarchaeum sp</name>
    <dbReference type="NCBI Taxonomy" id="3101447"/>
    <lineage>
        <taxon>Archaea</taxon>
        <taxon>Candidatus Iainarchaeota</taxon>
        <taxon>Candidatus Iainarchaeia</taxon>
        <taxon>Candidatus Iainarchaeales</taxon>
        <taxon>Candidatus Iainarchaeaceae</taxon>
        <taxon>Candidatus Iainarchaeum</taxon>
    </lineage>
</organism>
<gene>
    <name evidence="3" type="ORF">CL944_01510</name>
</gene>
<dbReference type="Proteomes" id="UP000226712">
    <property type="component" value="Unassembled WGS sequence"/>
</dbReference>
<comment type="caution">
    <text evidence="3">The sequence shown here is derived from an EMBL/GenBank/DDBJ whole genome shotgun (WGS) entry which is preliminary data.</text>
</comment>